<dbReference type="AlphaFoldDB" id="A0A086STC2"/>
<feature type="compositionally biased region" description="Polar residues" evidence="1">
    <location>
        <begin position="14"/>
        <end position="24"/>
    </location>
</feature>
<dbReference type="HOGENOM" id="CLU_1204471_0_0_1"/>
<evidence type="ECO:0000313" key="2">
    <source>
        <dbReference type="EMBL" id="KFH40354.1"/>
    </source>
</evidence>
<evidence type="ECO:0000313" key="3">
    <source>
        <dbReference type="Proteomes" id="UP000029964"/>
    </source>
</evidence>
<sequence>MNKRLSPYPPKEGSTGSKSVSRSPSAPKLDDTLNTSFVDDTEDHDLDSQSEGDGDFGNDRLVDLDFDNVDNAEVPSPELLEGKIGQDGLLRIGSQPFKAQLFVRSCPLKEALLRWDTSARKNYQQVDRYLIGDNKDLARDIEALLQRMSDHLDNYGDGSVTAFCDYTGVQNSWAPGPQSPSFEAAYPFVIQDRDRLKYHVNPNVFLISTGLNYAKRRLGPLCLPVAAVAF</sequence>
<name>A0A086STC2_HAPC1</name>
<gene>
    <name evidence="2" type="ORF">ACRE_089860</name>
</gene>
<accession>A0A086STC2</accession>
<dbReference type="EMBL" id="JPKY01000226">
    <property type="protein sequence ID" value="KFH40354.1"/>
    <property type="molecule type" value="Genomic_DNA"/>
</dbReference>
<organism evidence="2 3">
    <name type="scientific">Hapsidospora chrysogenum (strain ATCC 11550 / CBS 779.69 / DSM 880 / IAM 14645 / JCM 23072 / IMI 49137)</name>
    <name type="common">Acremonium chrysogenum</name>
    <dbReference type="NCBI Taxonomy" id="857340"/>
    <lineage>
        <taxon>Eukaryota</taxon>
        <taxon>Fungi</taxon>
        <taxon>Dikarya</taxon>
        <taxon>Ascomycota</taxon>
        <taxon>Pezizomycotina</taxon>
        <taxon>Sordariomycetes</taxon>
        <taxon>Hypocreomycetidae</taxon>
        <taxon>Hypocreales</taxon>
        <taxon>Bionectriaceae</taxon>
        <taxon>Hapsidospora</taxon>
    </lineage>
</organism>
<proteinExistence type="predicted"/>
<reference evidence="3" key="1">
    <citation type="journal article" date="2014" name="Genome Announc.">
        <title>Genome sequence and annotation of Acremonium chrysogenum, producer of the beta-lactam antibiotic cephalosporin C.</title>
        <authorList>
            <person name="Terfehr D."/>
            <person name="Dahlmann T.A."/>
            <person name="Specht T."/>
            <person name="Zadra I."/>
            <person name="Kuernsteiner H."/>
            <person name="Kueck U."/>
        </authorList>
    </citation>
    <scope>NUCLEOTIDE SEQUENCE [LARGE SCALE GENOMIC DNA]</scope>
    <source>
        <strain evidence="3">ATCC 11550 / CBS 779.69 / DSM 880 / IAM 14645 / JCM 23072 / IMI 49137</strain>
    </source>
</reference>
<feature type="region of interest" description="Disordered" evidence="1">
    <location>
        <begin position="1"/>
        <end position="60"/>
    </location>
</feature>
<keyword evidence="3" id="KW-1185">Reference proteome</keyword>
<evidence type="ECO:0000256" key="1">
    <source>
        <dbReference type="SAM" id="MobiDB-lite"/>
    </source>
</evidence>
<dbReference type="Proteomes" id="UP000029964">
    <property type="component" value="Unassembled WGS sequence"/>
</dbReference>
<comment type="caution">
    <text evidence="2">The sequence shown here is derived from an EMBL/GenBank/DDBJ whole genome shotgun (WGS) entry which is preliminary data.</text>
</comment>
<protein>
    <submittedName>
        <fullName evidence="2">Uncharacterized protein</fullName>
    </submittedName>
</protein>
<feature type="compositionally biased region" description="Acidic residues" evidence="1">
    <location>
        <begin position="39"/>
        <end position="56"/>
    </location>
</feature>